<evidence type="ECO:0000259" key="5">
    <source>
        <dbReference type="PROSITE" id="PS50305"/>
    </source>
</evidence>
<accession>A0A974PMC0</accession>
<dbReference type="InterPro" id="IPR029035">
    <property type="entry name" value="DHS-like_NAD/FAD-binding_dom"/>
</dbReference>
<dbReference type="GO" id="GO:0017136">
    <property type="term" value="F:histone deacetylase activity, NAD-dependent"/>
    <property type="evidence" value="ECO:0007669"/>
    <property type="project" value="TreeGrafter"/>
</dbReference>
<evidence type="ECO:0000256" key="2">
    <source>
        <dbReference type="ARBA" id="ARBA00022679"/>
    </source>
</evidence>
<proteinExistence type="predicted"/>
<dbReference type="SUPFAM" id="SSF52467">
    <property type="entry name" value="DHS-like NAD/FAD-binding domain"/>
    <property type="match status" value="1"/>
</dbReference>
<dbReference type="KEGG" id="xdi:EZH22_21525"/>
<keyword evidence="2" id="KW-0808">Transferase</keyword>
<protein>
    <recommendedName>
        <fullName evidence="1">protein acetyllysine N-acetyltransferase</fullName>
        <ecNumber evidence="1">2.3.1.286</ecNumber>
    </recommendedName>
</protein>
<feature type="binding site" evidence="4">
    <location>
        <position position="161"/>
    </location>
    <ligand>
        <name>Zn(2+)</name>
        <dbReference type="ChEBI" id="CHEBI:29105"/>
    </ligand>
</feature>
<dbReference type="EMBL" id="CP063362">
    <property type="protein sequence ID" value="QRG05615.1"/>
    <property type="molecule type" value="Genomic_DNA"/>
</dbReference>
<dbReference type="AlphaFoldDB" id="A0A974PMC0"/>
<gene>
    <name evidence="6" type="ORF">EZH22_21525</name>
</gene>
<feature type="binding site" evidence="4">
    <location>
        <position position="164"/>
    </location>
    <ligand>
        <name>Zn(2+)</name>
        <dbReference type="ChEBI" id="CHEBI:29105"/>
    </ligand>
</feature>
<name>A0A974PMC0_9HYPH</name>
<evidence type="ECO:0000313" key="7">
    <source>
        <dbReference type="Proteomes" id="UP000596427"/>
    </source>
</evidence>
<feature type="binding site" evidence="4">
    <location>
        <position position="135"/>
    </location>
    <ligand>
        <name>Zn(2+)</name>
        <dbReference type="ChEBI" id="CHEBI:29105"/>
    </ligand>
</feature>
<keyword evidence="4" id="KW-0862">Zinc</keyword>
<organism evidence="6 7">
    <name type="scientific">Xanthobacter dioxanivorans</name>
    <dbReference type="NCBI Taxonomy" id="2528964"/>
    <lineage>
        <taxon>Bacteria</taxon>
        <taxon>Pseudomonadati</taxon>
        <taxon>Pseudomonadota</taxon>
        <taxon>Alphaproteobacteria</taxon>
        <taxon>Hyphomicrobiales</taxon>
        <taxon>Xanthobacteraceae</taxon>
        <taxon>Xanthobacter</taxon>
    </lineage>
</organism>
<dbReference type="Gene3D" id="2.20.28.200">
    <property type="match status" value="1"/>
</dbReference>
<feature type="domain" description="Deacetylase sirtuin-type" evidence="5">
    <location>
        <begin position="1"/>
        <end position="256"/>
    </location>
</feature>
<dbReference type="InterPro" id="IPR050134">
    <property type="entry name" value="NAD-dep_sirtuin_deacylases"/>
</dbReference>
<evidence type="ECO:0000313" key="6">
    <source>
        <dbReference type="EMBL" id="QRG05615.1"/>
    </source>
</evidence>
<dbReference type="InterPro" id="IPR003000">
    <property type="entry name" value="Sirtuin"/>
</dbReference>
<dbReference type="Proteomes" id="UP000596427">
    <property type="component" value="Chromosome"/>
</dbReference>
<dbReference type="Gene3D" id="3.40.50.1220">
    <property type="entry name" value="TPP-binding domain"/>
    <property type="match status" value="1"/>
</dbReference>
<dbReference type="PANTHER" id="PTHR11085">
    <property type="entry name" value="NAD-DEPENDENT PROTEIN DEACYLASE SIRTUIN-5, MITOCHONDRIAL-RELATED"/>
    <property type="match status" value="1"/>
</dbReference>
<dbReference type="PROSITE" id="PS50305">
    <property type="entry name" value="SIRTUIN"/>
    <property type="match status" value="1"/>
</dbReference>
<feature type="active site" description="Proton acceptor" evidence="4">
    <location>
        <position position="127"/>
    </location>
</feature>
<dbReference type="Pfam" id="PF02146">
    <property type="entry name" value="SIR2"/>
    <property type="match status" value="1"/>
</dbReference>
<keyword evidence="3" id="KW-0520">NAD</keyword>
<evidence type="ECO:0000256" key="1">
    <source>
        <dbReference type="ARBA" id="ARBA00012928"/>
    </source>
</evidence>
<evidence type="ECO:0000256" key="3">
    <source>
        <dbReference type="ARBA" id="ARBA00023027"/>
    </source>
</evidence>
<feature type="binding site" evidence="4">
    <location>
        <position position="138"/>
    </location>
    <ligand>
        <name>Zn(2+)</name>
        <dbReference type="ChEBI" id="CHEBI:29105"/>
    </ligand>
</feature>
<dbReference type="PANTHER" id="PTHR11085:SF4">
    <property type="entry name" value="NAD-DEPENDENT PROTEIN DEACYLASE"/>
    <property type="match status" value="1"/>
</dbReference>
<dbReference type="GO" id="GO:0070403">
    <property type="term" value="F:NAD+ binding"/>
    <property type="evidence" value="ECO:0007669"/>
    <property type="project" value="InterPro"/>
</dbReference>
<dbReference type="EC" id="2.3.1.286" evidence="1"/>
<reference evidence="6 7" key="1">
    <citation type="submission" date="2020-10" db="EMBL/GenBank/DDBJ databases">
        <title>Degradation of 1,4-Dioxane by Xanthobacter sp. YN2, via a Novel Group-2 Soluble Di-Iron Monooxygenase.</title>
        <authorList>
            <person name="Ma F."/>
            <person name="Wang Y."/>
            <person name="Yang J."/>
            <person name="Guo H."/>
            <person name="Su D."/>
            <person name="Yu L."/>
        </authorList>
    </citation>
    <scope>NUCLEOTIDE SEQUENCE [LARGE SCALE GENOMIC DNA]</scope>
    <source>
        <strain evidence="6 7">YN2</strain>
    </source>
</reference>
<sequence length="256" mass="27661">MLFDTDLKGARARLSELLDEAEGAVAFTGAGISTECGIPDFRSPGGLWTQNKPIPFDVFRAHKAARNEAWRRKFAMEEAFAFARPGRGHRALARLLARRRLAGIITQNIDGLHQASGVPDEALVELHGNGTYATCLDCGARYELGWVKAHFDAAGGVAPDCPECGGPVKAATISFGQAMPEREMMRAEMLTLRADLFIVIGSSLVVFPAAGFPLKAKHNGARLVILNREPTEFDDLADLVVRTEIGEVLSPFAQDG</sequence>
<keyword evidence="7" id="KW-1185">Reference proteome</keyword>
<dbReference type="InterPro" id="IPR026590">
    <property type="entry name" value="Ssirtuin_cat_dom"/>
</dbReference>
<dbReference type="GO" id="GO:0046872">
    <property type="term" value="F:metal ion binding"/>
    <property type="evidence" value="ECO:0007669"/>
    <property type="project" value="UniProtKB-KW"/>
</dbReference>
<evidence type="ECO:0000256" key="4">
    <source>
        <dbReference type="PROSITE-ProRule" id="PRU00236"/>
    </source>
</evidence>
<keyword evidence="4" id="KW-0479">Metal-binding</keyword>
<dbReference type="RefSeq" id="WP_203192481.1">
    <property type="nucleotide sequence ID" value="NZ_CP063362.1"/>
</dbReference>
<dbReference type="CDD" id="cd01407">
    <property type="entry name" value="SIR2-fam"/>
    <property type="match status" value="1"/>
</dbReference>